<dbReference type="Proteomes" id="UP000799424">
    <property type="component" value="Unassembled WGS sequence"/>
</dbReference>
<name>A0A6A7ADY1_9PLEO</name>
<keyword evidence="3" id="KW-1185">Reference proteome</keyword>
<comment type="similarity">
    <text evidence="1">Belongs to the FAD-binding monooxygenase family.</text>
</comment>
<protein>
    <recommendedName>
        <fullName evidence="4">FAD/NAD(P)-binding domain-containing protein</fullName>
    </recommendedName>
</protein>
<organism evidence="2 3">
    <name type="scientific">Ophiobolus disseminans</name>
    <dbReference type="NCBI Taxonomy" id="1469910"/>
    <lineage>
        <taxon>Eukaryota</taxon>
        <taxon>Fungi</taxon>
        <taxon>Dikarya</taxon>
        <taxon>Ascomycota</taxon>
        <taxon>Pezizomycotina</taxon>
        <taxon>Dothideomycetes</taxon>
        <taxon>Pleosporomycetidae</taxon>
        <taxon>Pleosporales</taxon>
        <taxon>Pleosporineae</taxon>
        <taxon>Phaeosphaeriaceae</taxon>
        <taxon>Ophiobolus</taxon>
    </lineage>
</organism>
<gene>
    <name evidence="2" type="ORF">CC86DRAFT_391080</name>
</gene>
<reference evidence="2" key="1">
    <citation type="journal article" date="2020" name="Stud. Mycol.">
        <title>101 Dothideomycetes genomes: a test case for predicting lifestyles and emergence of pathogens.</title>
        <authorList>
            <person name="Haridas S."/>
            <person name="Albert R."/>
            <person name="Binder M."/>
            <person name="Bloem J."/>
            <person name="Labutti K."/>
            <person name="Salamov A."/>
            <person name="Andreopoulos B."/>
            <person name="Baker S."/>
            <person name="Barry K."/>
            <person name="Bills G."/>
            <person name="Bluhm B."/>
            <person name="Cannon C."/>
            <person name="Castanera R."/>
            <person name="Culley D."/>
            <person name="Daum C."/>
            <person name="Ezra D."/>
            <person name="Gonzalez J."/>
            <person name="Henrissat B."/>
            <person name="Kuo A."/>
            <person name="Liang C."/>
            <person name="Lipzen A."/>
            <person name="Lutzoni F."/>
            <person name="Magnuson J."/>
            <person name="Mondo S."/>
            <person name="Nolan M."/>
            <person name="Ohm R."/>
            <person name="Pangilinan J."/>
            <person name="Park H.-J."/>
            <person name="Ramirez L."/>
            <person name="Alfaro M."/>
            <person name="Sun H."/>
            <person name="Tritt A."/>
            <person name="Yoshinaga Y."/>
            <person name="Zwiers L.-H."/>
            <person name="Turgeon B."/>
            <person name="Goodwin S."/>
            <person name="Spatafora J."/>
            <person name="Crous P."/>
            <person name="Grigoriev I."/>
        </authorList>
    </citation>
    <scope>NUCLEOTIDE SEQUENCE</scope>
    <source>
        <strain evidence="2">CBS 113818</strain>
    </source>
</reference>
<proteinExistence type="inferred from homology"/>
<dbReference type="PANTHER" id="PTHR42877">
    <property type="entry name" value="L-ORNITHINE N(5)-MONOOXYGENASE-RELATED"/>
    <property type="match status" value="1"/>
</dbReference>
<sequence>MPCVTYSMSFDPAVTYHQWFPLQSEILRFHDVASKHDLNKHIRLNSKMDTGSNETFELDTKILVFTIGQLVEPSYGGIQGRTLFDGDVLHCNRWKNDVILDQKHIVVIVNGASAAQIIPSIIHKVRSLTQLIRSPQGYNKQKNYTLSPLTRWMFKYIPLHLKAWRYCNFLTLESRFPQFWNTSQGEKMRQRNMQLCHEYTKASAPKKYWDLLLSDYQAGCKRLIGDFSYLASLNSPNLKLVCDRVVQCDEAGVLTQSGQHYNADVIVNLRNWLPMQWHHLDVRGRNGASLSENWADGKTDHYQTTSISGFPNFFMLYGPNSAPLNMSAIYCFENYVDLILKVVEPVLDDKANSVEVDAHAEKAFMSDLRIALDGDVWESCEQRTWDPMENERMYPWSNTTMFKNTHQKDQKAWIYRDGNGGEL</sequence>
<dbReference type="SUPFAM" id="SSF51905">
    <property type="entry name" value="FAD/NAD(P)-binding domain"/>
    <property type="match status" value="2"/>
</dbReference>
<dbReference type="EMBL" id="MU006218">
    <property type="protein sequence ID" value="KAF2831521.1"/>
    <property type="molecule type" value="Genomic_DNA"/>
</dbReference>
<dbReference type="InterPro" id="IPR036188">
    <property type="entry name" value="FAD/NAD-bd_sf"/>
</dbReference>
<dbReference type="OrthoDB" id="74360at2759"/>
<dbReference type="Gene3D" id="3.50.50.60">
    <property type="entry name" value="FAD/NAD(P)-binding domain"/>
    <property type="match status" value="2"/>
</dbReference>
<evidence type="ECO:0000313" key="2">
    <source>
        <dbReference type="EMBL" id="KAF2831521.1"/>
    </source>
</evidence>
<evidence type="ECO:0008006" key="4">
    <source>
        <dbReference type="Google" id="ProtNLM"/>
    </source>
</evidence>
<evidence type="ECO:0000313" key="3">
    <source>
        <dbReference type="Proteomes" id="UP000799424"/>
    </source>
</evidence>
<dbReference type="PANTHER" id="PTHR42877:SF5">
    <property type="entry name" value="L-ORNITHINE N(5)-MONOOXYGENASE-RELATED"/>
    <property type="match status" value="1"/>
</dbReference>
<dbReference type="InterPro" id="IPR051209">
    <property type="entry name" value="FAD-bind_Monooxygenase_sf"/>
</dbReference>
<accession>A0A6A7ADY1</accession>
<evidence type="ECO:0000256" key="1">
    <source>
        <dbReference type="ARBA" id="ARBA00010139"/>
    </source>
</evidence>
<dbReference type="AlphaFoldDB" id="A0A6A7ADY1"/>